<keyword evidence="3" id="KW-0813">Transport</keyword>
<dbReference type="Proteomes" id="UP000294616">
    <property type="component" value="Unassembled WGS sequence"/>
</dbReference>
<feature type="domain" description="Soluble ligand binding" evidence="17">
    <location>
        <begin position="533"/>
        <end position="579"/>
    </location>
</feature>
<keyword evidence="6 15" id="KW-0812">Transmembrane</keyword>
<evidence type="ECO:0000259" key="17">
    <source>
        <dbReference type="Pfam" id="PF10531"/>
    </source>
</evidence>
<dbReference type="Pfam" id="PF10531">
    <property type="entry name" value="SLBB"/>
    <property type="match status" value="4"/>
</dbReference>
<evidence type="ECO:0000256" key="5">
    <source>
        <dbReference type="ARBA" id="ARBA00022597"/>
    </source>
</evidence>
<evidence type="ECO:0000256" key="15">
    <source>
        <dbReference type="SAM" id="Phobius"/>
    </source>
</evidence>
<dbReference type="GO" id="GO:0009279">
    <property type="term" value="C:cell outer membrane"/>
    <property type="evidence" value="ECO:0007669"/>
    <property type="project" value="UniProtKB-SubCell"/>
</dbReference>
<evidence type="ECO:0000256" key="12">
    <source>
        <dbReference type="ARBA" id="ARBA00023139"/>
    </source>
</evidence>
<feature type="transmembrane region" description="Helical" evidence="15">
    <location>
        <begin position="852"/>
        <end position="871"/>
    </location>
</feature>
<evidence type="ECO:0000256" key="4">
    <source>
        <dbReference type="ARBA" id="ARBA00022452"/>
    </source>
</evidence>
<comment type="caution">
    <text evidence="19">The sequence shown here is derived from an EMBL/GenBank/DDBJ whole genome shotgun (WGS) entry which is preliminary data.</text>
</comment>
<dbReference type="GO" id="GO:0015288">
    <property type="term" value="F:porin activity"/>
    <property type="evidence" value="ECO:0007669"/>
    <property type="project" value="UniProtKB-KW"/>
</dbReference>
<dbReference type="OrthoDB" id="9808948at2"/>
<keyword evidence="11 15" id="KW-0472">Membrane</keyword>
<feature type="transmembrane region" description="Helical" evidence="15">
    <location>
        <begin position="43"/>
        <end position="60"/>
    </location>
</feature>
<feature type="domain" description="Soluble ligand binding" evidence="17">
    <location>
        <begin position="442"/>
        <end position="477"/>
    </location>
</feature>
<keyword evidence="9" id="KW-0406">Ion transport</keyword>
<feature type="domain" description="Soluble ligand binding" evidence="17">
    <location>
        <begin position="631"/>
        <end position="675"/>
    </location>
</feature>
<gene>
    <name evidence="19" type="ORF">C8N28_0182</name>
</gene>
<keyword evidence="20" id="KW-1185">Reference proteome</keyword>
<keyword evidence="5" id="KW-0762">Sugar transport</keyword>
<dbReference type="Gene3D" id="3.10.560.10">
    <property type="entry name" value="Outer membrane lipoprotein wza domain like"/>
    <property type="match status" value="6"/>
</dbReference>
<dbReference type="AlphaFoldDB" id="A0A4R1M0R8"/>
<keyword evidence="13" id="KW-0998">Cell outer membrane</keyword>
<accession>A0A4R1M0R8</accession>
<keyword evidence="12" id="KW-0564">Palmitate</keyword>
<keyword evidence="10" id="KW-0626">Porin</keyword>
<evidence type="ECO:0000313" key="20">
    <source>
        <dbReference type="Proteomes" id="UP000294616"/>
    </source>
</evidence>
<name>A0A4R1M0R8_9SPHI</name>
<dbReference type="Pfam" id="PF22461">
    <property type="entry name" value="SLBB_2"/>
    <property type="match status" value="1"/>
</dbReference>
<dbReference type="GO" id="GO:0006811">
    <property type="term" value="P:monoatomic ion transport"/>
    <property type="evidence" value="ECO:0007669"/>
    <property type="project" value="UniProtKB-KW"/>
</dbReference>
<dbReference type="Pfam" id="PF02563">
    <property type="entry name" value="Poly_export"/>
    <property type="match status" value="1"/>
</dbReference>
<reference evidence="19 20" key="1">
    <citation type="submission" date="2019-03" db="EMBL/GenBank/DDBJ databases">
        <title>Genomic Encyclopedia of Archaeal and Bacterial Type Strains, Phase II (KMG-II): from individual species to whole genera.</title>
        <authorList>
            <person name="Goeker M."/>
        </authorList>
    </citation>
    <scope>NUCLEOTIDE SEQUENCE [LARGE SCALE GENOMIC DNA]</scope>
    <source>
        <strain evidence="19 20">DSM 22554</strain>
    </source>
</reference>
<comment type="similarity">
    <text evidence="2">Belongs to the BexD/CtrA/VexA family.</text>
</comment>
<feature type="domain" description="Polysaccharide export protein N-terminal" evidence="16">
    <location>
        <begin position="191"/>
        <end position="265"/>
    </location>
</feature>
<dbReference type="InterPro" id="IPR054765">
    <property type="entry name" value="SLBB_dom"/>
</dbReference>
<evidence type="ECO:0000256" key="2">
    <source>
        <dbReference type="ARBA" id="ARBA00009450"/>
    </source>
</evidence>
<evidence type="ECO:0000256" key="9">
    <source>
        <dbReference type="ARBA" id="ARBA00023065"/>
    </source>
</evidence>
<keyword evidence="15" id="KW-1133">Transmembrane helix</keyword>
<dbReference type="InterPro" id="IPR003715">
    <property type="entry name" value="Poly_export_N"/>
</dbReference>
<evidence type="ECO:0000256" key="3">
    <source>
        <dbReference type="ARBA" id="ARBA00022448"/>
    </source>
</evidence>
<dbReference type="Gene3D" id="3.30.1950.10">
    <property type="entry name" value="wza like domain"/>
    <property type="match status" value="1"/>
</dbReference>
<evidence type="ECO:0000256" key="10">
    <source>
        <dbReference type="ARBA" id="ARBA00023114"/>
    </source>
</evidence>
<dbReference type="PANTHER" id="PTHR33619">
    <property type="entry name" value="POLYSACCHARIDE EXPORT PROTEIN GFCE-RELATED"/>
    <property type="match status" value="1"/>
</dbReference>
<evidence type="ECO:0000256" key="13">
    <source>
        <dbReference type="ARBA" id="ARBA00023237"/>
    </source>
</evidence>
<sequence length="875" mass="97364">MIIQKKTVSLLELHAFIKVKNNYSFLQLDIVNKISFMRKTLRLASLLLFIFIGVGTHYSYAQDMSNIRVDELSDTQVRNFVNQVQASGLSEAQLEQVAISRGMSTTEVQNLRQRVDKMKLANQKTDSLSTRAQQNLRQPLQDTLNSISFLNPEQVKTEAEKALDELKSKVFGASLFQNADPQFEPNLNLATPKNYVIGTDDEIMIEIYGYSEASYKLTVSPEGNINIPNIGVVSVAGSTIESASTRIRNSLSSIYSGISNGTTNVNITLSNIRSIKVILTGSIVKPGTYTLPSVASAFNALYASGGPTLNGTMRDIRIIRNGQVISTLDVYDFLVDGSLKNNITLQDQDVIFVPPYSKRVELIGQVKRPALFELKAGETFDDLLKYAGGFTEYAYQDRIQVLKNTDKERRIEDLLSSQFNQYEPVSGDKFTISRILERFENRVTINGAVFRPGDYELSPGLTLSMLIKKADGVKEDAFLNLGYITRLKPDLQPEQVTFNVANILAGTDPDIQLKKEDKIFISSIFDLKDEYSVSIDGEIRNPGTYNYAEGRTVKDLILEAGGFKDSATPLRIEVSRRVTDTDITLKNGESAEIFQIDLNKDFEGTNANFLLKPFDMVFIRTAPGYETQKTVRIEGEVLYPGSYAISKKDERITDIIKRAGGFTPFAYIKGASLKRVGTLSLQAGATRDDQIALQMEKEESQQTLQTLTAIQQDQNVALNQGELQQKTKNDYVGINFTKILEKPEDKENLLLHDGDIIFIPKELQTVKVGGDVLSPVTAVYVPNRGLKYYISQAGGFSEQALKKRSYVVYANGSVKSTNNFIGIRTYPQIEPGAEIFVPKKEFRQRQTISPQAWVGIGSTIASMAAVIFSIINSSK</sequence>
<dbReference type="GO" id="GO:0046930">
    <property type="term" value="C:pore complex"/>
    <property type="evidence" value="ECO:0007669"/>
    <property type="project" value="UniProtKB-KW"/>
</dbReference>
<evidence type="ECO:0000256" key="6">
    <source>
        <dbReference type="ARBA" id="ARBA00022692"/>
    </source>
</evidence>
<evidence type="ECO:0000256" key="8">
    <source>
        <dbReference type="ARBA" id="ARBA00023047"/>
    </source>
</evidence>
<evidence type="ECO:0000256" key="11">
    <source>
        <dbReference type="ARBA" id="ARBA00023136"/>
    </source>
</evidence>
<dbReference type="InterPro" id="IPR019554">
    <property type="entry name" value="Soluble_ligand-bd"/>
</dbReference>
<dbReference type="EMBL" id="SMGO01000001">
    <property type="protein sequence ID" value="TCK84887.1"/>
    <property type="molecule type" value="Genomic_DNA"/>
</dbReference>
<comment type="subcellular location">
    <subcellularLocation>
        <location evidence="1">Cell outer membrane</location>
        <topology evidence="1">Multi-pass membrane protein</topology>
    </subcellularLocation>
</comment>
<feature type="domain" description="Soluble ligand binding" evidence="17">
    <location>
        <begin position="361"/>
        <end position="403"/>
    </location>
</feature>
<evidence type="ECO:0000313" key="19">
    <source>
        <dbReference type="EMBL" id="TCK84887.1"/>
    </source>
</evidence>
<evidence type="ECO:0000256" key="14">
    <source>
        <dbReference type="ARBA" id="ARBA00023288"/>
    </source>
</evidence>
<keyword evidence="7" id="KW-0732">Signal</keyword>
<evidence type="ECO:0000256" key="1">
    <source>
        <dbReference type="ARBA" id="ARBA00004571"/>
    </source>
</evidence>
<keyword evidence="4" id="KW-1134">Transmembrane beta strand</keyword>
<evidence type="ECO:0000259" key="16">
    <source>
        <dbReference type="Pfam" id="PF02563"/>
    </source>
</evidence>
<protein>
    <submittedName>
        <fullName evidence="19">Protein involved in polysaccharide export with SLBB domain</fullName>
    </submittedName>
</protein>
<proteinExistence type="inferred from homology"/>
<evidence type="ECO:0000256" key="7">
    <source>
        <dbReference type="ARBA" id="ARBA00022729"/>
    </source>
</evidence>
<dbReference type="PANTHER" id="PTHR33619:SF3">
    <property type="entry name" value="POLYSACCHARIDE EXPORT PROTEIN GFCE-RELATED"/>
    <property type="match status" value="1"/>
</dbReference>
<feature type="domain" description="SLBB" evidence="18">
    <location>
        <begin position="276"/>
        <end position="353"/>
    </location>
</feature>
<organism evidence="19 20">
    <name type="scientific">Albibacterium bauzanense</name>
    <dbReference type="NCBI Taxonomy" id="653929"/>
    <lineage>
        <taxon>Bacteria</taxon>
        <taxon>Pseudomonadati</taxon>
        <taxon>Bacteroidota</taxon>
        <taxon>Sphingobacteriia</taxon>
        <taxon>Sphingobacteriales</taxon>
        <taxon>Sphingobacteriaceae</taxon>
        <taxon>Albibacterium</taxon>
    </lineage>
</organism>
<keyword evidence="14" id="KW-0449">Lipoprotein</keyword>
<dbReference type="InterPro" id="IPR049712">
    <property type="entry name" value="Poly_export"/>
</dbReference>
<evidence type="ECO:0000259" key="18">
    <source>
        <dbReference type="Pfam" id="PF22461"/>
    </source>
</evidence>
<dbReference type="GO" id="GO:0015159">
    <property type="term" value="F:polysaccharide transmembrane transporter activity"/>
    <property type="evidence" value="ECO:0007669"/>
    <property type="project" value="InterPro"/>
</dbReference>
<keyword evidence="8" id="KW-0625">Polysaccharide transport</keyword>